<reference evidence="1" key="1">
    <citation type="journal article" date="2021" name="Mol. Ecol. Resour.">
        <title>Apolygus lucorum genome provides insights into omnivorousness and mesophyll feeding.</title>
        <authorList>
            <person name="Liu Y."/>
            <person name="Liu H."/>
            <person name="Wang H."/>
            <person name="Huang T."/>
            <person name="Liu B."/>
            <person name="Yang B."/>
            <person name="Yin L."/>
            <person name="Li B."/>
            <person name="Zhang Y."/>
            <person name="Zhang S."/>
            <person name="Jiang F."/>
            <person name="Zhang X."/>
            <person name="Ren Y."/>
            <person name="Wang B."/>
            <person name="Wang S."/>
            <person name="Lu Y."/>
            <person name="Wu K."/>
            <person name="Fan W."/>
            <person name="Wang G."/>
        </authorList>
    </citation>
    <scope>NUCLEOTIDE SEQUENCE</scope>
    <source>
        <strain evidence="1">12Hb</strain>
    </source>
</reference>
<dbReference type="EMBL" id="WIXP02000002">
    <property type="protein sequence ID" value="KAF6215265.1"/>
    <property type="molecule type" value="Genomic_DNA"/>
</dbReference>
<name>A0A8S9Y600_APOLU</name>
<dbReference type="Proteomes" id="UP000466442">
    <property type="component" value="Unassembled WGS sequence"/>
</dbReference>
<gene>
    <name evidence="1" type="ORF">GE061_010017</name>
</gene>
<protein>
    <submittedName>
        <fullName evidence="1">Uncharacterized protein</fullName>
    </submittedName>
</protein>
<dbReference type="AlphaFoldDB" id="A0A8S9Y600"/>
<keyword evidence="2" id="KW-1185">Reference proteome</keyword>
<sequence>MPATDVPAVTSATTTESVAATGDVFKQLVSRIEIFSLIFNGLLNTTLKHEHKIMKRSSPQQPFRRRWETSR</sequence>
<accession>A0A8S9Y600</accession>
<proteinExistence type="predicted"/>
<comment type="caution">
    <text evidence="1">The sequence shown here is derived from an EMBL/GenBank/DDBJ whole genome shotgun (WGS) entry which is preliminary data.</text>
</comment>
<organism evidence="1 2">
    <name type="scientific">Apolygus lucorum</name>
    <name type="common">Small green plant bug</name>
    <name type="synonym">Lygocoris lucorum</name>
    <dbReference type="NCBI Taxonomy" id="248454"/>
    <lineage>
        <taxon>Eukaryota</taxon>
        <taxon>Metazoa</taxon>
        <taxon>Ecdysozoa</taxon>
        <taxon>Arthropoda</taxon>
        <taxon>Hexapoda</taxon>
        <taxon>Insecta</taxon>
        <taxon>Pterygota</taxon>
        <taxon>Neoptera</taxon>
        <taxon>Paraneoptera</taxon>
        <taxon>Hemiptera</taxon>
        <taxon>Heteroptera</taxon>
        <taxon>Panheteroptera</taxon>
        <taxon>Cimicomorpha</taxon>
        <taxon>Miridae</taxon>
        <taxon>Mirini</taxon>
        <taxon>Apolygus</taxon>
    </lineage>
</organism>
<evidence type="ECO:0000313" key="1">
    <source>
        <dbReference type="EMBL" id="KAF6215265.1"/>
    </source>
</evidence>
<evidence type="ECO:0000313" key="2">
    <source>
        <dbReference type="Proteomes" id="UP000466442"/>
    </source>
</evidence>